<organism evidence="1 2">
    <name type="scientific">Marivirga salinarum</name>
    <dbReference type="NCBI Taxonomy" id="3059078"/>
    <lineage>
        <taxon>Bacteria</taxon>
        <taxon>Pseudomonadati</taxon>
        <taxon>Bacteroidota</taxon>
        <taxon>Cytophagia</taxon>
        <taxon>Cytophagales</taxon>
        <taxon>Marivirgaceae</taxon>
        <taxon>Marivirga</taxon>
    </lineage>
</organism>
<dbReference type="RefSeq" id="WP_308350175.1">
    <property type="nucleotide sequence ID" value="NZ_CP129971.1"/>
</dbReference>
<evidence type="ECO:0000313" key="2">
    <source>
        <dbReference type="Proteomes" id="UP001230496"/>
    </source>
</evidence>
<name>A0AA49GCS1_9BACT</name>
<evidence type="ECO:0008006" key="3">
    <source>
        <dbReference type="Google" id="ProtNLM"/>
    </source>
</evidence>
<dbReference type="Gene3D" id="3.30.70.1290">
    <property type="entry name" value="Transposase IS200-like"/>
    <property type="match status" value="1"/>
</dbReference>
<dbReference type="GO" id="GO:0004803">
    <property type="term" value="F:transposase activity"/>
    <property type="evidence" value="ECO:0007669"/>
    <property type="project" value="InterPro"/>
</dbReference>
<keyword evidence="2" id="KW-1185">Reference proteome</keyword>
<dbReference type="EMBL" id="CP129971">
    <property type="protein sequence ID" value="WKK76749.1"/>
    <property type="molecule type" value="Genomic_DNA"/>
</dbReference>
<dbReference type="InterPro" id="IPR036515">
    <property type="entry name" value="Transposase_17_sf"/>
</dbReference>
<dbReference type="GO" id="GO:0006313">
    <property type="term" value="P:DNA transposition"/>
    <property type="evidence" value="ECO:0007669"/>
    <property type="project" value="InterPro"/>
</dbReference>
<proteinExistence type="predicted"/>
<evidence type="ECO:0000313" key="1">
    <source>
        <dbReference type="EMBL" id="WKK76749.1"/>
    </source>
</evidence>
<dbReference type="Proteomes" id="UP001230496">
    <property type="component" value="Chromosome"/>
</dbReference>
<protein>
    <recommendedName>
        <fullName evidence="3">Transposase</fullName>
    </recommendedName>
</protein>
<sequence length="85" mass="9648">MLCKVKIDGNHPIKLDNNEILQQKLDYVHFNPVESEIEDNPDGYKCSSAKEFAGVRKGLLAVELLDELAYSHAFCFATRARSKYT</sequence>
<dbReference type="AlphaFoldDB" id="A0AA49GCS1"/>
<dbReference type="KEGG" id="msaa:QYS49_05565"/>
<reference evidence="1 2" key="1">
    <citation type="submission" date="2023-08" db="EMBL/GenBank/DDBJ databases">
        <title>Comparative genomics and taxonomic characterization of three novel marine species of genus Marivirga.</title>
        <authorList>
            <person name="Muhammad N."/>
            <person name="Kim S.-G."/>
        </authorList>
    </citation>
    <scope>NUCLEOTIDE SEQUENCE [LARGE SCALE GENOMIC DNA]</scope>
    <source>
        <strain evidence="1 2">BDSF4-3</strain>
    </source>
</reference>
<accession>A0AA49GCS1</accession>
<dbReference type="GO" id="GO:0003677">
    <property type="term" value="F:DNA binding"/>
    <property type="evidence" value="ECO:0007669"/>
    <property type="project" value="InterPro"/>
</dbReference>
<gene>
    <name evidence="1" type="ORF">QYS49_05565</name>
</gene>